<comment type="caution">
    <text evidence="1">The sequence shown here is derived from an EMBL/GenBank/DDBJ whole genome shotgun (WGS) entry which is preliminary data.</text>
</comment>
<dbReference type="AlphaFoldDB" id="A0A225DY30"/>
<organism evidence="1 2">
    <name type="scientific">Fimbriiglobus ruber</name>
    <dbReference type="NCBI Taxonomy" id="1908690"/>
    <lineage>
        <taxon>Bacteria</taxon>
        <taxon>Pseudomonadati</taxon>
        <taxon>Planctomycetota</taxon>
        <taxon>Planctomycetia</taxon>
        <taxon>Gemmatales</taxon>
        <taxon>Gemmataceae</taxon>
        <taxon>Fimbriiglobus</taxon>
    </lineage>
</organism>
<sequence length="90" mass="10129">MAKVVFYRQCQLVKPIPTGEMRQVAWIPDKFATAGKEIRLREPDKSWNAGWIVAHVGRTKLAEADLPDFHQDSKAHLRASGDAETAAKRD</sequence>
<name>A0A225DY30_9BACT</name>
<dbReference type="RefSeq" id="WP_153060805.1">
    <property type="nucleotide sequence ID" value="NZ_NIDE01000006.1"/>
</dbReference>
<protein>
    <submittedName>
        <fullName evidence="1">Uncharacterized protein</fullName>
    </submittedName>
</protein>
<keyword evidence="2" id="KW-1185">Reference proteome</keyword>
<gene>
    <name evidence="1" type="ORF">FRUB_04618</name>
</gene>
<dbReference type="Proteomes" id="UP000214646">
    <property type="component" value="Unassembled WGS sequence"/>
</dbReference>
<reference evidence="2" key="1">
    <citation type="submission" date="2017-06" db="EMBL/GenBank/DDBJ databases">
        <title>Genome analysis of Fimbriiglobus ruber SP5, the first member of the order Planctomycetales with confirmed chitinolytic capability.</title>
        <authorList>
            <person name="Ravin N.V."/>
            <person name="Rakitin A.L."/>
            <person name="Ivanova A.A."/>
            <person name="Beletsky A.V."/>
            <person name="Kulichevskaya I.S."/>
            <person name="Mardanov A.V."/>
            <person name="Dedysh S.N."/>
        </authorList>
    </citation>
    <scope>NUCLEOTIDE SEQUENCE [LARGE SCALE GENOMIC DNA]</scope>
    <source>
        <strain evidence="2">SP5</strain>
    </source>
</reference>
<evidence type="ECO:0000313" key="2">
    <source>
        <dbReference type="Proteomes" id="UP000214646"/>
    </source>
</evidence>
<dbReference type="EMBL" id="NIDE01000006">
    <property type="protein sequence ID" value="OWK41255.1"/>
    <property type="molecule type" value="Genomic_DNA"/>
</dbReference>
<evidence type="ECO:0000313" key="1">
    <source>
        <dbReference type="EMBL" id="OWK41255.1"/>
    </source>
</evidence>
<dbReference type="OrthoDB" id="286581at2"/>
<accession>A0A225DY30</accession>
<proteinExistence type="predicted"/>